<accession>A0A087BB13</accession>
<name>A0A087BB13_9BIFI</name>
<feature type="transmembrane region" description="Helical" evidence="1">
    <location>
        <begin position="53"/>
        <end position="73"/>
    </location>
</feature>
<evidence type="ECO:0000256" key="1">
    <source>
        <dbReference type="SAM" id="Phobius"/>
    </source>
</evidence>
<sequence>MFPTAGRSDRGVWAQIVWSAKLAVLNPAKAFMTLVLFALPVLLMIFVPTATMWVPFVWLIVGGGVTMWLVMLMTRRLRRPM</sequence>
<protein>
    <submittedName>
        <fullName evidence="2">Uncharacterized protein</fullName>
    </submittedName>
</protein>
<dbReference type="RefSeq" id="WP_022859972.1">
    <property type="nucleotide sequence ID" value="NZ_JGZB01000004.1"/>
</dbReference>
<dbReference type="AlphaFoldDB" id="A0A087BB13"/>
<comment type="caution">
    <text evidence="2">The sequence shown here is derived from an EMBL/GenBank/DDBJ whole genome shotgun (WGS) entry which is preliminary data.</text>
</comment>
<gene>
    <name evidence="2" type="ORF">BMAGN_0162</name>
</gene>
<feature type="transmembrane region" description="Helical" evidence="1">
    <location>
        <begin position="30"/>
        <end position="47"/>
    </location>
</feature>
<evidence type="ECO:0000313" key="2">
    <source>
        <dbReference type="EMBL" id="KFI68213.1"/>
    </source>
</evidence>
<reference evidence="2 3" key="1">
    <citation type="submission" date="2014-03" db="EMBL/GenBank/DDBJ databases">
        <title>Genomics of Bifidobacteria.</title>
        <authorList>
            <person name="Ventura M."/>
            <person name="Milani C."/>
            <person name="Lugli G.A."/>
        </authorList>
    </citation>
    <scope>NUCLEOTIDE SEQUENCE [LARGE SCALE GENOMIC DNA]</scope>
    <source>
        <strain evidence="2 3">LMG 11591</strain>
    </source>
</reference>
<dbReference type="Proteomes" id="UP000029052">
    <property type="component" value="Unassembled WGS sequence"/>
</dbReference>
<dbReference type="EMBL" id="JGZB01000004">
    <property type="protein sequence ID" value="KFI68213.1"/>
    <property type="molecule type" value="Genomic_DNA"/>
</dbReference>
<proteinExistence type="predicted"/>
<keyword evidence="1" id="KW-1133">Transmembrane helix</keyword>
<keyword evidence="1" id="KW-0812">Transmembrane</keyword>
<evidence type="ECO:0000313" key="3">
    <source>
        <dbReference type="Proteomes" id="UP000029052"/>
    </source>
</evidence>
<keyword evidence="3" id="KW-1185">Reference proteome</keyword>
<organism evidence="2 3">
    <name type="scientific">Bifidobacterium magnum</name>
    <dbReference type="NCBI Taxonomy" id="1692"/>
    <lineage>
        <taxon>Bacteria</taxon>
        <taxon>Bacillati</taxon>
        <taxon>Actinomycetota</taxon>
        <taxon>Actinomycetes</taxon>
        <taxon>Bifidobacteriales</taxon>
        <taxon>Bifidobacteriaceae</taxon>
        <taxon>Bifidobacterium</taxon>
    </lineage>
</organism>
<keyword evidence="1" id="KW-0472">Membrane</keyword>